<keyword evidence="7" id="KW-0539">Nucleus</keyword>
<dbReference type="PANTHER" id="PTHR31190:SF499">
    <property type="entry name" value="ETHYLENE-RESPONSIVE TRANSCRIPTION FACTOR ERF105"/>
    <property type="match status" value="1"/>
</dbReference>
<keyword evidence="2" id="KW-0936">Ethylene signaling pathway</keyword>
<dbReference type="AlphaFoldDB" id="A0A2G5CBP5"/>
<sequence length="259" mass="29290">MTTPDEASALDLIRQHLLGDFASLESFLTDLCSPKASSLEENSEVYEIPSESFYSSSPSSSDSYVVDSELEVYDYLNTNEVKLPESDIFQFETKPQLKEEHVNVSVPEEVVSSDSDEQRHYRGVRRRPWGKYAAEIRDSKRQGARVWLGTFDTAIEAAKAYDRAAFNMRGSKAILNFPLEIGNQCNDLPVDKISRKRRNANENEEKNIKKKKKENLLESDNTASVLQSSFWDGLDFSINFDVPLLSPIASVGYPQLMVI</sequence>
<dbReference type="InterPro" id="IPR001471">
    <property type="entry name" value="AP2/ERF_dom"/>
</dbReference>
<evidence type="ECO:0000259" key="8">
    <source>
        <dbReference type="PROSITE" id="PS51032"/>
    </source>
</evidence>
<comment type="subcellular location">
    <subcellularLocation>
        <location evidence="1">Nucleus</location>
    </subcellularLocation>
</comment>
<evidence type="ECO:0000256" key="6">
    <source>
        <dbReference type="ARBA" id="ARBA00023163"/>
    </source>
</evidence>
<dbReference type="GO" id="GO:0006950">
    <property type="term" value="P:response to stress"/>
    <property type="evidence" value="ECO:0007669"/>
    <property type="project" value="UniProtKB-ARBA"/>
</dbReference>
<dbReference type="GO" id="GO:0009873">
    <property type="term" value="P:ethylene-activated signaling pathway"/>
    <property type="evidence" value="ECO:0007669"/>
    <property type="project" value="UniProtKB-KW"/>
</dbReference>
<keyword evidence="6" id="KW-0804">Transcription</keyword>
<dbReference type="OrthoDB" id="674504at2759"/>
<keyword evidence="3" id="KW-0805">Transcription regulation</keyword>
<protein>
    <recommendedName>
        <fullName evidence="8">AP2/ERF domain-containing protein</fullName>
    </recommendedName>
</protein>
<evidence type="ECO:0000256" key="5">
    <source>
        <dbReference type="ARBA" id="ARBA00023159"/>
    </source>
</evidence>
<dbReference type="CDD" id="cd00018">
    <property type="entry name" value="AP2"/>
    <property type="match status" value="1"/>
</dbReference>
<dbReference type="GO" id="GO:0003700">
    <property type="term" value="F:DNA-binding transcription factor activity"/>
    <property type="evidence" value="ECO:0007669"/>
    <property type="project" value="InterPro"/>
</dbReference>
<evidence type="ECO:0000313" key="9">
    <source>
        <dbReference type="EMBL" id="PIA28683.1"/>
    </source>
</evidence>
<name>A0A2G5CBP5_AQUCA</name>
<dbReference type="GO" id="GO:0005634">
    <property type="term" value="C:nucleus"/>
    <property type="evidence" value="ECO:0007669"/>
    <property type="project" value="UniProtKB-SubCell"/>
</dbReference>
<dbReference type="GO" id="GO:0000976">
    <property type="term" value="F:transcription cis-regulatory region binding"/>
    <property type="evidence" value="ECO:0007669"/>
    <property type="project" value="UniProtKB-ARBA"/>
</dbReference>
<evidence type="ECO:0000256" key="4">
    <source>
        <dbReference type="ARBA" id="ARBA00023125"/>
    </source>
</evidence>
<dbReference type="FunFam" id="3.30.730.10:FF:000001">
    <property type="entry name" value="Ethylene-responsive transcription factor 2"/>
    <property type="match status" value="1"/>
</dbReference>
<dbReference type="SUPFAM" id="SSF54171">
    <property type="entry name" value="DNA-binding domain"/>
    <property type="match status" value="1"/>
</dbReference>
<dbReference type="InterPro" id="IPR016177">
    <property type="entry name" value="DNA-bd_dom_sf"/>
</dbReference>
<proteinExistence type="predicted"/>
<evidence type="ECO:0000256" key="3">
    <source>
        <dbReference type="ARBA" id="ARBA00023015"/>
    </source>
</evidence>
<dbReference type="PROSITE" id="PS51032">
    <property type="entry name" value="AP2_ERF"/>
    <property type="match status" value="1"/>
</dbReference>
<dbReference type="PANTHER" id="PTHR31190">
    <property type="entry name" value="DNA-BINDING DOMAIN"/>
    <property type="match status" value="1"/>
</dbReference>
<dbReference type="FunCoup" id="A0A2G5CBP5">
    <property type="interactions" value="15"/>
</dbReference>
<dbReference type="Proteomes" id="UP000230069">
    <property type="component" value="Unassembled WGS sequence"/>
</dbReference>
<dbReference type="SMART" id="SM00380">
    <property type="entry name" value="AP2"/>
    <property type="match status" value="1"/>
</dbReference>
<evidence type="ECO:0000256" key="1">
    <source>
        <dbReference type="ARBA" id="ARBA00004123"/>
    </source>
</evidence>
<reference evidence="9 10" key="1">
    <citation type="submission" date="2017-09" db="EMBL/GenBank/DDBJ databases">
        <title>WGS assembly of Aquilegia coerulea Goldsmith.</title>
        <authorList>
            <person name="Hodges S."/>
            <person name="Kramer E."/>
            <person name="Nordborg M."/>
            <person name="Tomkins J."/>
            <person name="Borevitz J."/>
            <person name="Derieg N."/>
            <person name="Yan J."/>
            <person name="Mihaltcheva S."/>
            <person name="Hayes R.D."/>
            <person name="Rokhsar D."/>
        </authorList>
    </citation>
    <scope>NUCLEOTIDE SEQUENCE [LARGE SCALE GENOMIC DNA]</scope>
    <source>
        <strain evidence="10">cv. Goldsmith</strain>
    </source>
</reference>
<keyword evidence="5" id="KW-0010">Activator</keyword>
<keyword evidence="4" id="KW-0238">DNA-binding</keyword>
<organism evidence="9 10">
    <name type="scientific">Aquilegia coerulea</name>
    <name type="common">Rocky mountain columbine</name>
    <dbReference type="NCBI Taxonomy" id="218851"/>
    <lineage>
        <taxon>Eukaryota</taxon>
        <taxon>Viridiplantae</taxon>
        <taxon>Streptophyta</taxon>
        <taxon>Embryophyta</taxon>
        <taxon>Tracheophyta</taxon>
        <taxon>Spermatophyta</taxon>
        <taxon>Magnoliopsida</taxon>
        <taxon>Ranunculales</taxon>
        <taxon>Ranunculaceae</taxon>
        <taxon>Thalictroideae</taxon>
        <taxon>Aquilegia</taxon>
    </lineage>
</organism>
<dbReference type="STRING" id="218851.A0A2G5CBP5"/>
<dbReference type="Gene3D" id="3.30.730.10">
    <property type="entry name" value="AP2/ERF domain"/>
    <property type="match status" value="1"/>
</dbReference>
<dbReference type="InterPro" id="IPR044808">
    <property type="entry name" value="ERF_plant"/>
</dbReference>
<evidence type="ECO:0000313" key="10">
    <source>
        <dbReference type="Proteomes" id="UP000230069"/>
    </source>
</evidence>
<dbReference type="PRINTS" id="PR00367">
    <property type="entry name" value="ETHRSPELEMNT"/>
</dbReference>
<evidence type="ECO:0000256" key="7">
    <source>
        <dbReference type="ARBA" id="ARBA00023242"/>
    </source>
</evidence>
<dbReference type="InterPro" id="IPR036955">
    <property type="entry name" value="AP2/ERF_dom_sf"/>
</dbReference>
<accession>A0A2G5CBP5</accession>
<gene>
    <name evidence="9" type="ORF">AQUCO_06700006v1</name>
</gene>
<dbReference type="InParanoid" id="A0A2G5CBP5"/>
<evidence type="ECO:0000256" key="2">
    <source>
        <dbReference type="ARBA" id="ARBA00022745"/>
    </source>
</evidence>
<keyword evidence="10" id="KW-1185">Reference proteome</keyword>
<dbReference type="EMBL" id="KZ305084">
    <property type="protein sequence ID" value="PIA28683.1"/>
    <property type="molecule type" value="Genomic_DNA"/>
</dbReference>
<feature type="domain" description="AP2/ERF" evidence="8">
    <location>
        <begin position="120"/>
        <end position="178"/>
    </location>
</feature>
<dbReference type="Pfam" id="PF00847">
    <property type="entry name" value="AP2"/>
    <property type="match status" value="1"/>
</dbReference>